<organism evidence="3 4">
    <name type="scientific">Gymnopilus dilepis</name>
    <dbReference type="NCBI Taxonomy" id="231916"/>
    <lineage>
        <taxon>Eukaryota</taxon>
        <taxon>Fungi</taxon>
        <taxon>Dikarya</taxon>
        <taxon>Basidiomycota</taxon>
        <taxon>Agaricomycotina</taxon>
        <taxon>Agaricomycetes</taxon>
        <taxon>Agaricomycetidae</taxon>
        <taxon>Agaricales</taxon>
        <taxon>Agaricineae</taxon>
        <taxon>Hymenogastraceae</taxon>
        <taxon>Gymnopilus</taxon>
    </lineage>
</organism>
<evidence type="ECO:0000313" key="4">
    <source>
        <dbReference type="Proteomes" id="UP000284706"/>
    </source>
</evidence>
<dbReference type="EMBL" id="NHYE01005471">
    <property type="protein sequence ID" value="PPQ72152.1"/>
    <property type="molecule type" value="Genomic_DNA"/>
</dbReference>
<feature type="compositionally biased region" description="Polar residues" evidence="1">
    <location>
        <begin position="165"/>
        <end position="179"/>
    </location>
</feature>
<feature type="transmembrane region" description="Helical" evidence="2">
    <location>
        <begin position="95"/>
        <end position="116"/>
    </location>
</feature>
<reference evidence="3 4" key="1">
    <citation type="journal article" date="2018" name="Evol. Lett.">
        <title>Horizontal gene cluster transfer increased hallucinogenic mushroom diversity.</title>
        <authorList>
            <person name="Reynolds H.T."/>
            <person name="Vijayakumar V."/>
            <person name="Gluck-Thaler E."/>
            <person name="Korotkin H.B."/>
            <person name="Matheny P.B."/>
            <person name="Slot J.C."/>
        </authorList>
    </citation>
    <scope>NUCLEOTIDE SEQUENCE [LARGE SCALE GENOMIC DNA]</scope>
    <source>
        <strain evidence="3 4">SRW20</strain>
    </source>
</reference>
<protein>
    <submittedName>
        <fullName evidence="3">Uncharacterized protein</fullName>
    </submittedName>
</protein>
<accession>A0A409W0W6</accession>
<feature type="region of interest" description="Disordered" evidence="1">
    <location>
        <begin position="276"/>
        <end position="295"/>
    </location>
</feature>
<evidence type="ECO:0000256" key="1">
    <source>
        <dbReference type="SAM" id="MobiDB-lite"/>
    </source>
</evidence>
<keyword evidence="4" id="KW-1185">Reference proteome</keyword>
<evidence type="ECO:0000256" key="2">
    <source>
        <dbReference type="SAM" id="Phobius"/>
    </source>
</evidence>
<sequence length="433" mass="47560">MAFTAIYSVLLWRGWNLYNTEQRAVVISLLTVYAVSSITFYLMLIFRFRLWMDGIRLAVLLFFQVGGTVTIALFLPSLPCTNLGSVSTCRTVENVVMFGGWSLTGLLLLFAFYLAAMSYVPLPIPRPNPEAVLALNIAAEKRMKRASSSSFGSASSVYSQTSFVGQPPTGFTGNRSNNPAVPRSLGPPRMPLNYNRPGSPGSLRSTATTSRSNIRASTREKYYNSQGLSAPQPRPPQQTQLSVMANEPFSRQGTPMSTISRNVSYTSQASNASHLHFPPGLDFPQPPRHVPPATVLPRVTSPLAARPITPATSIGFDGPPSMAAQMREALTVGTPSPVQQLDLKREVPQLSRNTSASSVPRSPSPDHQFLNNLPATPLSAILPAHPVLPPSPFRGEEQRRPDSRIRYKLYDRPVAVDLEREQNIVRPLNVRRH</sequence>
<dbReference type="Proteomes" id="UP000284706">
    <property type="component" value="Unassembled WGS sequence"/>
</dbReference>
<keyword evidence="2" id="KW-1133">Transmembrane helix</keyword>
<dbReference type="AlphaFoldDB" id="A0A409W0W6"/>
<dbReference type="InParanoid" id="A0A409W0W6"/>
<keyword evidence="2" id="KW-0812">Transmembrane</keyword>
<dbReference type="OrthoDB" id="2666783at2759"/>
<comment type="caution">
    <text evidence="3">The sequence shown here is derived from an EMBL/GenBank/DDBJ whole genome shotgun (WGS) entry which is preliminary data.</text>
</comment>
<keyword evidence="2" id="KW-0472">Membrane</keyword>
<gene>
    <name evidence="3" type="ORF">CVT26_006908</name>
</gene>
<name>A0A409W0W6_9AGAR</name>
<evidence type="ECO:0000313" key="3">
    <source>
        <dbReference type="EMBL" id="PPQ72152.1"/>
    </source>
</evidence>
<feature type="transmembrane region" description="Helical" evidence="2">
    <location>
        <begin position="57"/>
        <end position="75"/>
    </location>
</feature>
<feature type="transmembrane region" description="Helical" evidence="2">
    <location>
        <begin position="24"/>
        <end position="45"/>
    </location>
</feature>
<proteinExistence type="predicted"/>
<feature type="region of interest" description="Disordered" evidence="1">
    <location>
        <begin position="165"/>
        <end position="216"/>
    </location>
</feature>
<dbReference type="STRING" id="231916.A0A409W0W6"/>
<feature type="compositionally biased region" description="Polar residues" evidence="1">
    <location>
        <begin position="202"/>
        <end position="216"/>
    </location>
</feature>